<feature type="region of interest" description="Disordered" evidence="9">
    <location>
        <begin position="760"/>
        <end position="891"/>
    </location>
</feature>
<dbReference type="Gene3D" id="2.60.40.60">
    <property type="entry name" value="Cadherins"/>
    <property type="match status" value="5"/>
</dbReference>
<evidence type="ECO:0000313" key="13">
    <source>
        <dbReference type="Proteomes" id="UP001374579"/>
    </source>
</evidence>
<feature type="domain" description="Cadherin" evidence="11">
    <location>
        <begin position="99"/>
        <end position="203"/>
    </location>
</feature>
<evidence type="ECO:0000256" key="1">
    <source>
        <dbReference type="ARBA" id="ARBA00004167"/>
    </source>
</evidence>
<feature type="compositionally biased region" description="Low complexity" evidence="9">
    <location>
        <begin position="774"/>
        <end position="788"/>
    </location>
</feature>
<evidence type="ECO:0000259" key="11">
    <source>
        <dbReference type="PROSITE" id="PS50268"/>
    </source>
</evidence>
<dbReference type="PROSITE" id="PS00232">
    <property type="entry name" value="CADHERIN_1"/>
    <property type="match status" value="1"/>
</dbReference>
<dbReference type="PROSITE" id="PS50268">
    <property type="entry name" value="CADHERIN_2"/>
    <property type="match status" value="5"/>
</dbReference>
<proteinExistence type="predicted"/>
<feature type="compositionally biased region" description="Polar residues" evidence="9">
    <location>
        <begin position="722"/>
        <end position="735"/>
    </location>
</feature>
<feature type="transmembrane region" description="Helical" evidence="10">
    <location>
        <begin position="529"/>
        <end position="554"/>
    </location>
</feature>
<comment type="subcellular location">
    <subcellularLocation>
        <location evidence="1">Membrane</location>
        <topology evidence="1">Single-pass membrane protein</topology>
    </subcellularLocation>
</comment>
<dbReference type="GO" id="GO:0005509">
    <property type="term" value="F:calcium ion binding"/>
    <property type="evidence" value="ECO:0007669"/>
    <property type="project" value="UniProtKB-UniRule"/>
</dbReference>
<gene>
    <name evidence="12" type="ORF">V1264_004339</name>
</gene>
<evidence type="ECO:0000256" key="10">
    <source>
        <dbReference type="SAM" id="Phobius"/>
    </source>
</evidence>
<protein>
    <recommendedName>
        <fullName evidence="11">Cadherin domain-containing protein</fullName>
    </recommendedName>
</protein>
<dbReference type="PANTHER" id="PTHR24028:SF146">
    <property type="entry name" value="CADHERIN 96CB, ISOFORM D-RELATED"/>
    <property type="match status" value="1"/>
</dbReference>
<feature type="compositionally biased region" description="Low complexity" evidence="9">
    <location>
        <begin position="837"/>
        <end position="846"/>
    </location>
</feature>
<dbReference type="FunFam" id="2.60.40.60:FF:000020">
    <property type="entry name" value="Dachsous cadherin-related 1b"/>
    <property type="match status" value="2"/>
</dbReference>
<keyword evidence="7" id="KW-0325">Glycoprotein</keyword>
<feature type="compositionally biased region" description="Acidic residues" evidence="9">
    <location>
        <begin position="1041"/>
        <end position="1056"/>
    </location>
</feature>
<evidence type="ECO:0000256" key="9">
    <source>
        <dbReference type="SAM" id="MobiDB-lite"/>
    </source>
</evidence>
<evidence type="ECO:0000313" key="12">
    <source>
        <dbReference type="EMBL" id="KAK7097348.1"/>
    </source>
</evidence>
<dbReference type="FunFam" id="2.60.40.60:FF:000092">
    <property type="entry name" value="Protocadherin 8"/>
    <property type="match status" value="1"/>
</dbReference>
<dbReference type="CDD" id="cd11304">
    <property type="entry name" value="Cadherin_repeat"/>
    <property type="match status" value="5"/>
</dbReference>
<evidence type="ECO:0000256" key="8">
    <source>
        <dbReference type="PROSITE-ProRule" id="PRU00043"/>
    </source>
</evidence>
<organism evidence="12 13">
    <name type="scientific">Littorina saxatilis</name>
    <dbReference type="NCBI Taxonomy" id="31220"/>
    <lineage>
        <taxon>Eukaryota</taxon>
        <taxon>Metazoa</taxon>
        <taxon>Spiralia</taxon>
        <taxon>Lophotrochozoa</taxon>
        <taxon>Mollusca</taxon>
        <taxon>Gastropoda</taxon>
        <taxon>Caenogastropoda</taxon>
        <taxon>Littorinimorpha</taxon>
        <taxon>Littorinoidea</taxon>
        <taxon>Littorinidae</taxon>
        <taxon>Littorina</taxon>
    </lineage>
</organism>
<dbReference type="InterPro" id="IPR015919">
    <property type="entry name" value="Cadherin-like_sf"/>
</dbReference>
<keyword evidence="13" id="KW-1185">Reference proteome</keyword>
<dbReference type="InterPro" id="IPR020894">
    <property type="entry name" value="Cadherin_CS"/>
</dbReference>
<dbReference type="Proteomes" id="UP001374579">
    <property type="component" value="Unassembled WGS sequence"/>
</dbReference>
<feature type="domain" description="Cadherin" evidence="11">
    <location>
        <begin position="307"/>
        <end position="412"/>
    </location>
</feature>
<dbReference type="GO" id="GO:0005886">
    <property type="term" value="C:plasma membrane"/>
    <property type="evidence" value="ECO:0007669"/>
    <property type="project" value="InterPro"/>
</dbReference>
<reference evidence="12 13" key="1">
    <citation type="submission" date="2024-02" db="EMBL/GenBank/DDBJ databases">
        <title>Chromosome-scale genome assembly of the rough periwinkle Littorina saxatilis.</title>
        <authorList>
            <person name="De Jode A."/>
            <person name="Faria R."/>
            <person name="Formenti G."/>
            <person name="Sims Y."/>
            <person name="Smith T.P."/>
            <person name="Tracey A."/>
            <person name="Wood J.M.D."/>
            <person name="Zagrodzka Z.B."/>
            <person name="Johannesson K."/>
            <person name="Butlin R.K."/>
            <person name="Leder E.H."/>
        </authorList>
    </citation>
    <scope>NUCLEOTIDE SEQUENCE [LARGE SCALE GENOMIC DNA]</scope>
    <source>
        <strain evidence="12">Snail1</strain>
        <tissue evidence="12">Muscle</tissue>
    </source>
</reference>
<feature type="region of interest" description="Disordered" evidence="9">
    <location>
        <begin position="669"/>
        <end position="745"/>
    </location>
</feature>
<accession>A0AAN9B1U6</accession>
<keyword evidence="2 10" id="KW-0812">Transmembrane</keyword>
<keyword evidence="5 10" id="KW-1133">Transmembrane helix</keyword>
<dbReference type="Pfam" id="PF00028">
    <property type="entry name" value="Cadherin"/>
    <property type="match status" value="5"/>
</dbReference>
<feature type="domain" description="Cadherin" evidence="11">
    <location>
        <begin position="5"/>
        <end position="92"/>
    </location>
</feature>
<name>A0AAN9B1U6_9CAEN</name>
<evidence type="ECO:0000256" key="6">
    <source>
        <dbReference type="ARBA" id="ARBA00023136"/>
    </source>
</evidence>
<keyword evidence="6 10" id="KW-0472">Membrane</keyword>
<evidence type="ECO:0000256" key="2">
    <source>
        <dbReference type="ARBA" id="ARBA00022692"/>
    </source>
</evidence>
<feature type="compositionally biased region" description="Basic and acidic residues" evidence="9">
    <location>
        <begin position="1075"/>
        <end position="1088"/>
    </location>
</feature>
<evidence type="ECO:0000256" key="7">
    <source>
        <dbReference type="ARBA" id="ARBA00023180"/>
    </source>
</evidence>
<dbReference type="SUPFAM" id="SSF49313">
    <property type="entry name" value="Cadherin-like"/>
    <property type="match status" value="5"/>
</dbReference>
<dbReference type="GO" id="GO:0007156">
    <property type="term" value="P:homophilic cell adhesion via plasma membrane adhesion molecules"/>
    <property type="evidence" value="ECO:0007669"/>
    <property type="project" value="InterPro"/>
</dbReference>
<comment type="caution">
    <text evidence="12">The sequence shown here is derived from an EMBL/GenBank/DDBJ whole genome shotgun (WGS) entry which is preliminary data.</text>
</comment>
<sequence>MSFPQIQAKDADAGPNGNLTYSFSKLQPREVLDLFRMDAVSGTMYLARSVENHTGSIFELVVEASDHGSPPKVSRALVRVRVLDTVNSRPDIIVDILRSSSDGQAEASEYAEVGKVVAYVSVNDPDSGENGVTVCRLNTKDFELQPLNNQGQYKVILVTNLDRERIARYQISVRCNDFGFPQLENSKRFQVIVRDENDNAPQFSTRNYYTTMQENGTAGAVVAQLTVHDADEGKNAEVVYRVAGAHTNEFKILENGTMIATAPLDREVSEKLVVKVIAIDQGFPPLSGSATVFVTLEDVNDMAPRFSDKGYSFSVREDARSGSFVGIVAAEDDDQGRNAEITFMAVVGDSTGRGAFTITKEGVVKTNRPLDREKEGIHYFTVVARDGGDPPLSTTTTLTIHVDDVNDNTPYFTYPTEGNDSLSIPHTFPVRTAITQIRATDWDAGQNSALVYSCASANDSVLFGVDAASGDLFLQRYMSPQKVGLYILRVNAHDEGTPQLSNQTLLYVDVYFDNSTLLDASQAAIPSKAVMTALILVGVVLIIGGVAITVLICLRRQEAKKKQEAASAGQAATTPTKLQGGYYIAPGVCESPAFGGGMSNGEALNKPVPEQSMDGSGIPPPGLGMSGDVSNFRTANPYVIMPPHSNYNDADGPPEIVEISRNGLFHRVEDPYPLEDSDQGDESHFSTFRSQDGALGPNFRQNSLQRHSVDDMDDAKRADDTLSLSELSYQSTSDSGRGGSEFDVNNAGHKEKVAAMQNATSPYKGGSHHPHQGNGHNTSIHSNTSSNNGSGGGTFRPRDPEVSFTTFRGESPCSFRFDSDNDTLTRGHRQGNASRTSPLPLSSSHHLQPHARSLHSVAGSATPSGHFRPVPPYYGMDSASSDEATSLGRRNASAAAARRAVTPSADLSSRHGYNPVFNFSTTTPYRHEHYGVRGEGGGGVYPDAERSGRTLPGTSTFTSPPPYGHPPEYGAHRHTNTVPPVEFRGRNHMGGVHPVSSSRHPVPDYVNAYSDLDSGDDMKLEPTEDDFLLPPYPQFEVVEEGEEGELVDGEEEEEVEVSERSALNFVPGVTNVSRTSDDSYRARRSSEV</sequence>
<dbReference type="PANTHER" id="PTHR24028">
    <property type="entry name" value="CADHERIN-87A"/>
    <property type="match status" value="1"/>
</dbReference>
<dbReference type="InterPro" id="IPR002126">
    <property type="entry name" value="Cadherin-like_dom"/>
</dbReference>
<keyword evidence="3" id="KW-0677">Repeat</keyword>
<keyword evidence="4 8" id="KW-0106">Calcium</keyword>
<feature type="region of interest" description="Disordered" evidence="9">
    <location>
        <begin position="1041"/>
        <end position="1088"/>
    </location>
</feature>
<feature type="compositionally biased region" description="Basic and acidic residues" evidence="9">
    <location>
        <begin position="707"/>
        <end position="720"/>
    </location>
</feature>
<dbReference type="AlphaFoldDB" id="A0AAN9B1U6"/>
<feature type="domain" description="Cadherin" evidence="11">
    <location>
        <begin position="416"/>
        <end position="528"/>
    </location>
</feature>
<dbReference type="InterPro" id="IPR050174">
    <property type="entry name" value="Protocadherin/Cadherin-CA"/>
</dbReference>
<evidence type="ECO:0000256" key="5">
    <source>
        <dbReference type="ARBA" id="ARBA00022989"/>
    </source>
</evidence>
<dbReference type="EMBL" id="JBAMIC010000013">
    <property type="protein sequence ID" value="KAK7097348.1"/>
    <property type="molecule type" value="Genomic_DNA"/>
</dbReference>
<feature type="domain" description="Cadherin" evidence="11">
    <location>
        <begin position="204"/>
        <end position="306"/>
    </location>
</feature>
<dbReference type="SMART" id="SM00112">
    <property type="entry name" value="CA"/>
    <property type="match status" value="5"/>
</dbReference>
<dbReference type="PRINTS" id="PR00205">
    <property type="entry name" value="CADHERIN"/>
</dbReference>
<evidence type="ECO:0000256" key="3">
    <source>
        <dbReference type="ARBA" id="ARBA00022737"/>
    </source>
</evidence>
<evidence type="ECO:0000256" key="4">
    <source>
        <dbReference type="ARBA" id="ARBA00022837"/>
    </source>
</evidence>